<accession>A0ABX1XXN3</accession>
<reference evidence="2 3" key="1">
    <citation type="submission" date="2019-10" db="EMBL/GenBank/DDBJ databases">
        <title>Description of Paenibacillus terrestris sp. nov.</title>
        <authorList>
            <person name="Carlier A."/>
            <person name="Qi S."/>
        </authorList>
    </citation>
    <scope>NUCLEOTIDE SEQUENCE [LARGE SCALE GENOMIC DNA]</scope>
    <source>
        <strain evidence="2 3">LMG 31458</strain>
    </source>
</reference>
<evidence type="ECO:0000313" key="2">
    <source>
        <dbReference type="EMBL" id="NOU73044.1"/>
    </source>
</evidence>
<keyword evidence="3" id="KW-1185">Reference proteome</keyword>
<dbReference type="EMBL" id="WHOA01000115">
    <property type="protein sequence ID" value="NOU73044.1"/>
    <property type="molecule type" value="Genomic_DNA"/>
</dbReference>
<evidence type="ECO:0000259" key="1">
    <source>
        <dbReference type="Pfam" id="PF22124"/>
    </source>
</evidence>
<dbReference type="Gene3D" id="1.50.10.10">
    <property type="match status" value="1"/>
</dbReference>
<comment type="caution">
    <text evidence="2">The sequence shown here is derived from an EMBL/GenBank/DDBJ whole genome shotgun (WGS) entry which is preliminary data.</text>
</comment>
<evidence type="ECO:0000313" key="3">
    <source>
        <dbReference type="Proteomes" id="UP000616779"/>
    </source>
</evidence>
<proteinExistence type="predicted"/>
<dbReference type="InterPro" id="IPR012341">
    <property type="entry name" value="6hp_glycosidase-like_sf"/>
</dbReference>
<sequence>MQGPKGLDQLFHGSGYGAIAIAVSQGSTIDMTVIRELFENILEAGSILEADSPADVDLLNRIQIALPKLLPYQIGSSGEIKEWNNDYSIVDTGIAFVLDYWKFLGDKGAWWI</sequence>
<gene>
    <name evidence="2" type="ORF">GC098_16730</name>
</gene>
<name>A0ABX1XXN3_9BACL</name>
<dbReference type="Pfam" id="PF22124">
    <property type="entry name" value="Glyco_hydro_95_cat"/>
    <property type="match status" value="1"/>
</dbReference>
<protein>
    <recommendedName>
        <fullName evidence="1">Glycosyl hydrolase family 95 catalytic domain-containing protein</fullName>
    </recommendedName>
</protein>
<organism evidence="2 3">
    <name type="scientific">Paenibacillus phytorum</name>
    <dbReference type="NCBI Taxonomy" id="2654977"/>
    <lineage>
        <taxon>Bacteria</taxon>
        <taxon>Bacillati</taxon>
        <taxon>Bacillota</taxon>
        <taxon>Bacilli</taxon>
        <taxon>Bacillales</taxon>
        <taxon>Paenibacillaceae</taxon>
        <taxon>Paenibacillus</taxon>
    </lineage>
</organism>
<feature type="domain" description="Glycosyl hydrolase family 95 catalytic" evidence="1">
    <location>
        <begin position="22"/>
        <end position="90"/>
    </location>
</feature>
<dbReference type="Proteomes" id="UP000616779">
    <property type="component" value="Unassembled WGS sequence"/>
</dbReference>
<dbReference type="InterPro" id="IPR054363">
    <property type="entry name" value="GH95_cat"/>
</dbReference>